<dbReference type="RefSeq" id="WP_370878596.1">
    <property type="nucleotide sequence ID" value="NZ_JAUSVF010000003.1"/>
</dbReference>
<dbReference type="Gene3D" id="3.50.50.60">
    <property type="entry name" value="FAD/NAD(P)-binding domain"/>
    <property type="match status" value="1"/>
</dbReference>
<dbReference type="EMBL" id="JAUSVF010000003">
    <property type="protein sequence ID" value="MDQ0323008.1"/>
    <property type="molecule type" value="Genomic_DNA"/>
</dbReference>
<comment type="similarity">
    <text evidence="1">Belongs to the GMC oxidoreductase family.</text>
</comment>
<sequence>MAYIRQYACCDYHPVGTCKMGVDEEAVVDPQLRVRGVRGLRVADSSIMPVLLSGNTNGPSMMIGEKAADLIRDNVSRTVVQDHRIMT</sequence>
<gene>
    <name evidence="3" type="ORF">QO002_005214</name>
</gene>
<dbReference type="SUPFAM" id="SSF51905">
    <property type="entry name" value="FAD/NAD(P)-binding domain"/>
    <property type="match status" value="1"/>
</dbReference>
<feature type="domain" description="Glucose-methanol-choline oxidoreductase C-terminal" evidence="2">
    <location>
        <begin position="2"/>
        <end position="64"/>
    </location>
</feature>
<dbReference type="InterPro" id="IPR036188">
    <property type="entry name" value="FAD/NAD-bd_sf"/>
</dbReference>
<accession>A0ABU0BXL6</accession>
<dbReference type="PANTHER" id="PTHR11552:SF147">
    <property type="entry name" value="CHOLINE DEHYDROGENASE, MITOCHONDRIAL"/>
    <property type="match status" value="1"/>
</dbReference>
<dbReference type="Proteomes" id="UP001230207">
    <property type="component" value="Unassembled WGS sequence"/>
</dbReference>
<keyword evidence="4" id="KW-1185">Reference proteome</keyword>
<dbReference type="InterPro" id="IPR012132">
    <property type="entry name" value="GMC_OxRdtase"/>
</dbReference>
<evidence type="ECO:0000256" key="1">
    <source>
        <dbReference type="ARBA" id="ARBA00010790"/>
    </source>
</evidence>
<dbReference type="PANTHER" id="PTHR11552">
    <property type="entry name" value="GLUCOSE-METHANOL-CHOLINE GMC OXIDOREDUCTASE"/>
    <property type="match status" value="1"/>
</dbReference>
<comment type="caution">
    <text evidence="3">The sequence shown here is derived from an EMBL/GenBank/DDBJ whole genome shotgun (WGS) entry which is preliminary data.</text>
</comment>
<protein>
    <submittedName>
        <fullName evidence="3">Choline dehydrogenase-like flavoprotein</fullName>
    </submittedName>
</protein>
<dbReference type="InterPro" id="IPR007867">
    <property type="entry name" value="GMC_OxRtase_C"/>
</dbReference>
<dbReference type="Pfam" id="PF05199">
    <property type="entry name" value="GMC_oxred_C"/>
    <property type="match status" value="1"/>
</dbReference>
<organism evidence="3 4">
    <name type="scientific">Pararhizobium capsulatum DSM 1112</name>
    <dbReference type="NCBI Taxonomy" id="1121113"/>
    <lineage>
        <taxon>Bacteria</taxon>
        <taxon>Pseudomonadati</taxon>
        <taxon>Pseudomonadota</taxon>
        <taxon>Alphaproteobacteria</taxon>
        <taxon>Hyphomicrobiales</taxon>
        <taxon>Rhizobiaceae</taxon>
        <taxon>Rhizobium/Agrobacterium group</taxon>
        <taxon>Pararhizobium</taxon>
    </lineage>
</organism>
<evidence type="ECO:0000259" key="2">
    <source>
        <dbReference type="Pfam" id="PF05199"/>
    </source>
</evidence>
<evidence type="ECO:0000313" key="4">
    <source>
        <dbReference type="Proteomes" id="UP001230207"/>
    </source>
</evidence>
<name>A0ABU0BXL6_9HYPH</name>
<proteinExistence type="inferred from homology"/>
<reference evidence="3 4" key="1">
    <citation type="submission" date="2023-07" db="EMBL/GenBank/DDBJ databases">
        <title>Genomic Encyclopedia of Type Strains, Phase IV (KMG-IV): sequencing the most valuable type-strain genomes for metagenomic binning, comparative biology and taxonomic classification.</title>
        <authorList>
            <person name="Goeker M."/>
        </authorList>
    </citation>
    <scope>NUCLEOTIDE SEQUENCE [LARGE SCALE GENOMIC DNA]</scope>
    <source>
        <strain evidence="3 4">DSM 1112</strain>
    </source>
</reference>
<evidence type="ECO:0000313" key="3">
    <source>
        <dbReference type="EMBL" id="MDQ0323008.1"/>
    </source>
</evidence>
<dbReference type="Gene3D" id="3.30.410.40">
    <property type="match status" value="1"/>
</dbReference>